<dbReference type="Gene3D" id="1.20.140.10">
    <property type="entry name" value="Butyryl-CoA Dehydrogenase, subunit A, domain 3"/>
    <property type="match status" value="1"/>
</dbReference>
<dbReference type="Pfam" id="PF02771">
    <property type="entry name" value="Acyl-CoA_dh_N"/>
    <property type="match status" value="1"/>
</dbReference>
<evidence type="ECO:0000256" key="3">
    <source>
        <dbReference type="ARBA" id="ARBA00011738"/>
    </source>
</evidence>
<sequence length="404" mass="44662">MEYNDTEAGRELGERARKFVDEIVLPVEREHTGEGAVSDAAIEELREEARERDVYCPQIDEEHGGLGYDFRDVLPLFEQAGRSLLAERAMRVAAPDEGNMHTIELVGTEKQKEEWLEPLVAGEIHSAFSMTEPAPGAGSDPKMMQTKAEKDGDEWVIDGHKWWTTQGTEANVLIVMARTDMDAHPYNGTSLFLVPAGADGVEMVRDIPHLGPSIVHSSHTEVKYDGVRIPEEHLLGELNEGFTHAQQRLGPARLTHCMRYSGMAKRALDVAKAYLSEREAFGGSLADKQGPRFDITDEEIRLHAAGTMVRDAAEKIARGEEARHEVSASKVFTANVAQDAIDTALQMCGGAGMSKDLPIADFYESVRSFRIVDGADEVHKRTLARKFFSDVDPEDVSEIPTFGE</sequence>
<feature type="domain" description="Acyl-CoA dehydrogenase/oxidase C-terminal" evidence="8">
    <location>
        <begin position="239"/>
        <end position="386"/>
    </location>
</feature>
<comment type="similarity">
    <text evidence="2 7">Belongs to the acyl-CoA dehydrogenase family.</text>
</comment>
<dbReference type="GO" id="GO:0050660">
    <property type="term" value="F:flavin adenine dinucleotide binding"/>
    <property type="evidence" value="ECO:0007669"/>
    <property type="project" value="InterPro"/>
</dbReference>
<dbReference type="AlphaFoldDB" id="A0A4U5J9W6"/>
<dbReference type="Pfam" id="PF02770">
    <property type="entry name" value="Acyl-CoA_dh_M"/>
    <property type="match status" value="1"/>
</dbReference>
<proteinExistence type="inferred from homology"/>
<dbReference type="PANTHER" id="PTHR48083">
    <property type="entry name" value="MEDIUM-CHAIN SPECIFIC ACYL-COA DEHYDROGENASE, MITOCHONDRIAL-RELATED"/>
    <property type="match status" value="1"/>
</dbReference>
<evidence type="ECO:0000256" key="2">
    <source>
        <dbReference type="ARBA" id="ARBA00009347"/>
    </source>
</evidence>
<keyword evidence="5 7" id="KW-0274">FAD</keyword>
<dbReference type="GO" id="GO:0033539">
    <property type="term" value="P:fatty acid beta-oxidation using acyl-CoA dehydrogenase"/>
    <property type="evidence" value="ECO:0007669"/>
    <property type="project" value="TreeGrafter"/>
</dbReference>
<feature type="domain" description="Acyl-CoA dehydrogenase/oxidase N-terminal" evidence="10">
    <location>
        <begin position="6"/>
        <end position="123"/>
    </location>
</feature>
<dbReference type="InterPro" id="IPR046373">
    <property type="entry name" value="Acyl-CoA_Oxase/DH_mid-dom_sf"/>
</dbReference>
<dbReference type="Gene3D" id="2.40.110.10">
    <property type="entry name" value="Butyryl-CoA Dehydrogenase, subunit A, domain 2"/>
    <property type="match status" value="1"/>
</dbReference>
<evidence type="ECO:0000256" key="6">
    <source>
        <dbReference type="ARBA" id="ARBA00023002"/>
    </source>
</evidence>
<dbReference type="InterPro" id="IPR013786">
    <property type="entry name" value="AcylCoA_DH/ox_N"/>
</dbReference>
<dbReference type="FunFam" id="2.40.110.10:FF:000002">
    <property type="entry name" value="Acyl-CoA dehydrogenase fadE12"/>
    <property type="match status" value="1"/>
</dbReference>
<reference evidence="11 12" key="1">
    <citation type="submission" date="2019-04" db="EMBL/GenBank/DDBJ databases">
        <title>Natronomonas sp. F20-122 a newhaloarchaeon isolated from a saline saltern of Isla Bacuta, Huelva, Spain.</title>
        <authorList>
            <person name="Duran-Viseras A."/>
            <person name="Sanchez-Porro C."/>
            <person name="Ventosa A."/>
        </authorList>
    </citation>
    <scope>NUCLEOTIDE SEQUENCE [LARGE SCALE GENOMIC DNA]</scope>
    <source>
        <strain evidence="11 12">F20-122</strain>
    </source>
</reference>
<dbReference type="Proteomes" id="UP000308037">
    <property type="component" value="Unassembled WGS sequence"/>
</dbReference>
<evidence type="ECO:0000256" key="5">
    <source>
        <dbReference type="ARBA" id="ARBA00022827"/>
    </source>
</evidence>
<evidence type="ECO:0000256" key="7">
    <source>
        <dbReference type="RuleBase" id="RU362125"/>
    </source>
</evidence>
<dbReference type="InterPro" id="IPR009100">
    <property type="entry name" value="AcylCoA_DH/oxidase_NM_dom_sf"/>
</dbReference>
<dbReference type="Pfam" id="PF00441">
    <property type="entry name" value="Acyl-CoA_dh_1"/>
    <property type="match status" value="1"/>
</dbReference>
<evidence type="ECO:0000313" key="11">
    <source>
        <dbReference type="EMBL" id="TKR25031.1"/>
    </source>
</evidence>
<evidence type="ECO:0000256" key="1">
    <source>
        <dbReference type="ARBA" id="ARBA00001974"/>
    </source>
</evidence>
<comment type="subunit">
    <text evidence="3">Homodimer.</text>
</comment>
<dbReference type="OrthoDB" id="275197at2157"/>
<keyword evidence="6 7" id="KW-0560">Oxidoreductase</keyword>
<dbReference type="RefSeq" id="WP_137277066.1">
    <property type="nucleotide sequence ID" value="NZ_QKNX01000005.1"/>
</dbReference>
<keyword evidence="4 7" id="KW-0285">Flavoprotein</keyword>
<comment type="caution">
    <text evidence="11">The sequence shown here is derived from an EMBL/GenBank/DDBJ whole genome shotgun (WGS) entry which is preliminary data.</text>
</comment>
<dbReference type="InterPro" id="IPR009075">
    <property type="entry name" value="AcylCo_DH/oxidase_C"/>
</dbReference>
<dbReference type="Gene3D" id="1.10.540.10">
    <property type="entry name" value="Acyl-CoA dehydrogenase/oxidase, N-terminal domain"/>
    <property type="match status" value="1"/>
</dbReference>
<evidence type="ECO:0000256" key="4">
    <source>
        <dbReference type="ARBA" id="ARBA00022630"/>
    </source>
</evidence>
<evidence type="ECO:0000259" key="9">
    <source>
        <dbReference type="Pfam" id="PF02770"/>
    </source>
</evidence>
<dbReference type="SUPFAM" id="SSF56645">
    <property type="entry name" value="Acyl-CoA dehydrogenase NM domain-like"/>
    <property type="match status" value="1"/>
</dbReference>
<evidence type="ECO:0000259" key="8">
    <source>
        <dbReference type="Pfam" id="PF00441"/>
    </source>
</evidence>
<keyword evidence="12" id="KW-1185">Reference proteome</keyword>
<accession>A0A4U5J9W6</accession>
<dbReference type="InterPro" id="IPR036250">
    <property type="entry name" value="AcylCo_DH-like_C"/>
</dbReference>
<dbReference type="GO" id="GO:0005737">
    <property type="term" value="C:cytoplasm"/>
    <property type="evidence" value="ECO:0007669"/>
    <property type="project" value="TreeGrafter"/>
</dbReference>
<dbReference type="InterPro" id="IPR006091">
    <property type="entry name" value="Acyl-CoA_Oxase/DH_mid-dom"/>
</dbReference>
<feature type="domain" description="Acyl-CoA oxidase/dehydrogenase middle" evidence="9">
    <location>
        <begin position="127"/>
        <end position="215"/>
    </location>
</feature>
<organism evidence="11 12">
    <name type="scientific">Natronomonas salsuginis</name>
    <dbReference type="NCBI Taxonomy" id="2217661"/>
    <lineage>
        <taxon>Archaea</taxon>
        <taxon>Methanobacteriati</taxon>
        <taxon>Methanobacteriota</taxon>
        <taxon>Stenosarchaea group</taxon>
        <taxon>Halobacteria</taxon>
        <taxon>Halobacteriales</taxon>
        <taxon>Natronomonadaceae</taxon>
        <taxon>Natronomonas</taxon>
    </lineage>
</organism>
<gene>
    <name evidence="11" type="ORF">DM868_11705</name>
</gene>
<evidence type="ECO:0000313" key="12">
    <source>
        <dbReference type="Proteomes" id="UP000308037"/>
    </source>
</evidence>
<protein>
    <submittedName>
        <fullName evidence="11">Acyl-CoA dehydrogenase</fullName>
    </submittedName>
</protein>
<dbReference type="InterPro" id="IPR050741">
    <property type="entry name" value="Acyl-CoA_dehydrogenase"/>
</dbReference>
<dbReference type="InterPro" id="IPR037069">
    <property type="entry name" value="AcylCoA_DH/ox_N_sf"/>
</dbReference>
<dbReference type="EMBL" id="QKNX01000005">
    <property type="protein sequence ID" value="TKR25031.1"/>
    <property type="molecule type" value="Genomic_DNA"/>
</dbReference>
<dbReference type="PANTHER" id="PTHR48083:SF13">
    <property type="entry name" value="ACYL-COA DEHYDROGENASE FAMILY MEMBER 11"/>
    <property type="match status" value="1"/>
</dbReference>
<dbReference type="SUPFAM" id="SSF47203">
    <property type="entry name" value="Acyl-CoA dehydrogenase C-terminal domain-like"/>
    <property type="match status" value="1"/>
</dbReference>
<comment type="cofactor">
    <cofactor evidence="1 7">
        <name>FAD</name>
        <dbReference type="ChEBI" id="CHEBI:57692"/>
    </cofactor>
</comment>
<name>A0A4U5J9W6_9EURY</name>
<evidence type="ECO:0000259" key="10">
    <source>
        <dbReference type="Pfam" id="PF02771"/>
    </source>
</evidence>
<dbReference type="GO" id="GO:0003995">
    <property type="term" value="F:acyl-CoA dehydrogenase activity"/>
    <property type="evidence" value="ECO:0007669"/>
    <property type="project" value="TreeGrafter"/>
</dbReference>